<dbReference type="SUPFAM" id="SSF56574">
    <property type="entry name" value="Serpins"/>
    <property type="match status" value="1"/>
</dbReference>
<dbReference type="PANTHER" id="PTHR11461:SF84">
    <property type="entry name" value="PIGMENT EPITHELIUM-DERIVED FACTOR"/>
    <property type="match status" value="1"/>
</dbReference>
<protein>
    <submittedName>
        <fullName evidence="3">Pigment epithelium-derived factor-like</fullName>
    </submittedName>
</protein>
<comment type="caution">
    <text evidence="3">The sequence shown here is derived from an EMBL/GenBank/DDBJ whole genome shotgun (WGS) entry which is preliminary data.</text>
</comment>
<organism evidence="3 4">
    <name type="scientific">Huso huso</name>
    <name type="common">Beluga</name>
    <name type="synonym">Acipenser huso</name>
    <dbReference type="NCBI Taxonomy" id="61971"/>
    <lineage>
        <taxon>Eukaryota</taxon>
        <taxon>Metazoa</taxon>
        <taxon>Chordata</taxon>
        <taxon>Craniata</taxon>
        <taxon>Vertebrata</taxon>
        <taxon>Euteleostomi</taxon>
        <taxon>Actinopterygii</taxon>
        <taxon>Chondrostei</taxon>
        <taxon>Acipenseriformes</taxon>
        <taxon>Acipenseridae</taxon>
        <taxon>Huso</taxon>
    </lineage>
</organism>
<dbReference type="Pfam" id="PF00079">
    <property type="entry name" value="Serpin"/>
    <property type="match status" value="1"/>
</dbReference>
<dbReference type="Gene3D" id="2.30.39.10">
    <property type="entry name" value="Alpha-1-antitrypsin, domain 1"/>
    <property type="match status" value="1"/>
</dbReference>
<dbReference type="Gene3D" id="3.30.497.10">
    <property type="entry name" value="Antithrombin, subunit I, domain 2"/>
    <property type="match status" value="1"/>
</dbReference>
<accession>A0ABR0YLI5</accession>
<dbReference type="InterPro" id="IPR023796">
    <property type="entry name" value="Serpin_dom"/>
</dbReference>
<dbReference type="PANTHER" id="PTHR11461">
    <property type="entry name" value="SERINE PROTEASE INHIBITOR, SERPIN"/>
    <property type="match status" value="1"/>
</dbReference>
<keyword evidence="4" id="KW-1185">Reference proteome</keyword>
<dbReference type="InterPro" id="IPR042185">
    <property type="entry name" value="Serpin_sf_2"/>
</dbReference>
<dbReference type="EMBL" id="JAHFZB010000027">
    <property type="protein sequence ID" value="KAK6473286.1"/>
    <property type="molecule type" value="Genomic_DNA"/>
</dbReference>
<name>A0ABR0YLI5_HUSHU</name>
<dbReference type="InterPro" id="IPR042178">
    <property type="entry name" value="Serpin_sf_1"/>
</dbReference>
<dbReference type="InterPro" id="IPR023795">
    <property type="entry name" value="Serpin_CS"/>
</dbReference>
<feature type="domain" description="Serpin" evidence="2">
    <location>
        <begin position="78"/>
        <end position="428"/>
    </location>
</feature>
<comment type="similarity">
    <text evidence="1">Belongs to the serpin family.</text>
</comment>
<dbReference type="InterPro" id="IPR000215">
    <property type="entry name" value="Serpin_fam"/>
</dbReference>
<evidence type="ECO:0000256" key="1">
    <source>
        <dbReference type="RuleBase" id="RU000411"/>
    </source>
</evidence>
<dbReference type="Proteomes" id="UP001369086">
    <property type="component" value="Unassembled WGS sequence"/>
</dbReference>
<proteinExistence type="inferred from homology"/>
<evidence type="ECO:0000313" key="4">
    <source>
        <dbReference type="Proteomes" id="UP001369086"/>
    </source>
</evidence>
<dbReference type="PROSITE" id="PS00284">
    <property type="entry name" value="SERPIN"/>
    <property type="match status" value="1"/>
</dbReference>
<sequence length="434" mass="47698">MCETGLCELRSATVHASTEGKAGRMKTTALALFMGALLSLASTQQADPEEPTPAEEEEVEIFTTPATQMAAAASNFGFNLYRQLAYHDPKANVFLSPLSIAGALTQLSLGGSPRTEQQLYRVLQYHHLMDPHLHSTLKDLLASVNTPSKGLSMASRVYIDRKLRLKEDYLNAVEKEYGVRPKALIGSPRADLKEVNDWVRQQTGGKIAHFLSASLPRNMGVLPLGAAHFRGQWVSRLQKGRPEPFQVDSWTSIQVPMMSETKYPVKLGIESDLNCKITQVPMQGDVSMLLFLPNEVSQNLTLIEESLTAEFIHDVVSVLQPVDMDLSLPALSLSSENNLLPQLLDMGLAQLASQPELVKISTLPGKVNTVHHKVSLEVMEEGGQAARSSPPGRGQSLALSFHVNRPFIFLVRDDTSGAILFIGRVMDPRKLKRN</sequence>
<dbReference type="SMART" id="SM00093">
    <property type="entry name" value="SERPIN"/>
    <property type="match status" value="1"/>
</dbReference>
<evidence type="ECO:0000313" key="3">
    <source>
        <dbReference type="EMBL" id="KAK6473286.1"/>
    </source>
</evidence>
<gene>
    <name evidence="3" type="ORF">HHUSO_G26666</name>
</gene>
<evidence type="ECO:0000259" key="2">
    <source>
        <dbReference type="SMART" id="SM00093"/>
    </source>
</evidence>
<reference evidence="3 4" key="1">
    <citation type="submission" date="2021-05" db="EMBL/GenBank/DDBJ databases">
        <authorList>
            <person name="Zahm M."/>
            <person name="Klopp C."/>
            <person name="Cabau C."/>
            <person name="Kuhl H."/>
            <person name="Suciu R."/>
            <person name="Ciorpac M."/>
            <person name="Holostenco D."/>
            <person name="Gessner J."/>
            <person name="Wuertz S."/>
            <person name="Hohne C."/>
            <person name="Stock M."/>
            <person name="Gislard M."/>
            <person name="Lluch J."/>
            <person name="Milhes M."/>
            <person name="Lampietro C."/>
            <person name="Lopez Roques C."/>
            <person name="Donnadieu C."/>
            <person name="Du K."/>
            <person name="Schartl M."/>
            <person name="Guiguen Y."/>
        </authorList>
    </citation>
    <scope>NUCLEOTIDE SEQUENCE [LARGE SCALE GENOMIC DNA]</scope>
    <source>
        <strain evidence="3">Hh-F2</strain>
        <tissue evidence="3">Blood</tissue>
    </source>
</reference>
<dbReference type="InterPro" id="IPR036186">
    <property type="entry name" value="Serpin_sf"/>
</dbReference>